<dbReference type="KEGG" id="lab:LA76x_3699"/>
<dbReference type="GO" id="GO:0160150">
    <property type="term" value="F:tRNA pseudouridine(13) synthase activity"/>
    <property type="evidence" value="ECO:0007669"/>
    <property type="project" value="UniProtKB-EC"/>
</dbReference>
<dbReference type="InterPro" id="IPR020119">
    <property type="entry name" value="PsdUridine_synth_TruD_CS"/>
</dbReference>
<dbReference type="Pfam" id="PF01142">
    <property type="entry name" value="TruD"/>
    <property type="match status" value="2"/>
</dbReference>
<dbReference type="PANTHER" id="PTHR47811">
    <property type="entry name" value="TRNA PSEUDOURIDINE SYNTHASE D"/>
    <property type="match status" value="1"/>
</dbReference>
<dbReference type="PANTHER" id="PTHR47811:SF1">
    <property type="entry name" value="TRNA PSEUDOURIDINE SYNTHASE D"/>
    <property type="match status" value="1"/>
</dbReference>
<name>A0A0S2FEC0_LYSAN</name>
<dbReference type="SUPFAM" id="SSF55120">
    <property type="entry name" value="Pseudouridine synthase"/>
    <property type="match status" value="1"/>
</dbReference>
<dbReference type="EC" id="5.4.99.27" evidence="4"/>
<dbReference type="EMBL" id="CP011129">
    <property type="protein sequence ID" value="ALN81821.1"/>
    <property type="molecule type" value="Genomic_DNA"/>
</dbReference>
<dbReference type="InterPro" id="IPR020103">
    <property type="entry name" value="PsdUridine_synth_cat_dom_sf"/>
</dbReference>
<evidence type="ECO:0000256" key="4">
    <source>
        <dbReference type="HAMAP-Rule" id="MF_01082"/>
    </source>
</evidence>
<dbReference type="PROSITE" id="PS01268">
    <property type="entry name" value="UPF0024"/>
    <property type="match status" value="1"/>
</dbReference>
<keyword evidence="2 4" id="KW-0819">tRNA processing</keyword>
<dbReference type="InterPro" id="IPR043165">
    <property type="entry name" value="TruD_insert_sf"/>
</dbReference>
<reference evidence="6 7" key="1">
    <citation type="journal article" date="2015" name="BMC Genomics">
        <title>Comparative genomics and metabolic profiling of the genus Lysobacter.</title>
        <authorList>
            <person name="de Bruijn I."/>
            <person name="Cheng X."/>
            <person name="de Jager V."/>
            <person name="Exposito R.G."/>
            <person name="Watrous J."/>
            <person name="Patel N."/>
            <person name="Postma J."/>
            <person name="Dorrestein P.C."/>
            <person name="Kobayashi D."/>
            <person name="Raaijmakers J.M."/>
        </authorList>
    </citation>
    <scope>NUCLEOTIDE SEQUENCE [LARGE SCALE GENOMIC DNA]</scope>
    <source>
        <strain evidence="6 7">76</strain>
    </source>
</reference>
<feature type="domain" description="TRUD" evidence="5">
    <location>
        <begin position="169"/>
        <end position="321"/>
    </location>
</feature>
<evidence type="ECO:0000259" key="5">
    <source>
        <dbReference type="PROSITE" id="PS50984"/>
    </source>
</evidence>
<protein>
    <recommendedName>
        <fullName evidence="4">tRNA pseudouridine synthase D</fullName>
        <ecNumber evidence="4">5.4.99.27</ecNumber>
    </recommendedName>
    <alternativeName>
        <fullName evidence="4">tRNA pseudouridine(13) synthase</fullName>
    </alternativeName>
    <alternativeName>
        <fullName evidence="4">tRNA pseudouridylate synthase D</fullName>
    </alternativeName>
    <alternativeName>
        <fullName evidence="4">tRNA-uridine isomerase D</fullName>
    </alternativeName>
</protein>
<evidence type="ECO:0000313" key="7">
    <source>
        <dbReference type="Proteomes" id="UP000060787"/>
    </source>
</evidence>
<dbReference type="InterPro" id="IPR001656">
    <property type="entry name" value="PsdUridine_synth_TruD"/>
</dbReference>
<evidence type="ECO:0000256" key="2">
    <source>
        <dbReference type="ARBA" id="ARBA00022694"/>
    </source>
</evidence>
<dbReference type="PROSITE" id="PS50984">
    <property type="entry name" value="TRUD"/>
    <property type="match status" value="1"/>
</dbReference>
<organism evidence="6 7">
    <name type="scientific">Lysobacter antibioticus</name>
    <dbReference type="NCBI Taxonomy" id="84531"/>
    <lineage>
        <taxon>Bacteria</taxon>
        <taxon>Pseudomonadati</taxon>
        <taxon>Pseudomonadota</taxon>
        <taxon>Gammaproteobacteria</taxon>
        <taxon>Lysobacterales</taxon>
        <taxon>Lysobacteraceae</taxon>
        <taxon>Lysobacter</taxon>
    </lineage>
</organism>
<dbReference type="GO" id="GO:0005829">
    <property type="term" value="C:cytosol"/>
    <property type="evidence" value="ECO:0007669"/>
    <property type="project" value="TreeGrafter"/>
</dbReference>
<dbReference type="InterPro" id="IPR050170">
    <property type="entry name" value="TruD_pseudoU_synthase"/>
</dbReference>
<dbReference type="eggNOG" id="COG0585">
    <property type="taxonomic scope" value="Bacteria"/>
</dbReference>
<dbReference type="Gene3D" id="3.30.2350.20">
    <property type="entry name" value="TruD, catalytic domain"/>
    <property type="match status" value="1"/>
</dbReference>
<proteinExistence type="inferred from homology"/>
<evidence type="ECO:0000256" key="3">
    <source>
        <dbReference type="ARBA" id="ARBA00023235"/>
    </source>
</evidence>
<dbReference type="NCBIfam" id="NF002153">
    <property type="entry name" value="PRK00984.1-2"/>
    <property type="match status" value="1"/>
</dbReference>
<dbReference type="CDD" id="cd02575">
    <property type="entry name" value="PseudoU_synth_EcTruD"/>
    <property type="match status" value="1"/>
</dbReference>
<comment type="similarity">
    <text evidence="1 4">Belongs to the pseudouridine synthase TruD family.</text>
</comment>
<dbReference type="Proteomes" id="UP000060787">
    <property type="component" value="Chromosome"/>
</dbReference>
<dbReference type="GO" id="GO:0031119">
    <property type="term" value="P:tRNA pseudouridine synthesis"/>
    <property type="evidence" value="ECO:0007669"/>
    <property type="project" value="UniProtKB-UniRule"/>
</dbReference>
<dbReference type="AlphaFoldDB" id="A0A0S2FEC0"/>
<dbReference type="PATRIC" id="fig|84531.8.peg.3717"/>
<dbReference type="InterPro" id="IPR042214">
    <property type="entry name" value="TruD_catalytic"/>
</dbReference>
<comment type="catalytic activity">
    <reaction evidence="4">
        <text>uridine(13) in tRNA = pseudouridine(13) in tRNA</text>
        <dbReference type="Rhea" id="RHEA:42540"/>
        <dbReference type="Rhea" id="RHEA-COMP:10105"/>
        <dbReference type="Rhea" id="RHEA-COMP:10106"/>
        <dbReference type="ChEBI" id="CHEBI:65314"/>
        <dbReference type="ChEBI" id="CHEBI:65315"/>
        <dbReference type="EC" id="5.4.99.27"/>
    </reaction>
</comment>
<dbReference type="GO" id="GO:0003723">
    <property type="term" value="F:RNA binding"/>
    <property type="evidence" value="ECO:0007669"/>
    <property type="project" value="InterPro"/>
</dbReference>
<dbReference type="InterPro" id="IPR011760">
    <property type="entry name" value="PsdUridine_synth_TruD_insert"/>
</dbReference>
<dbReference type="HAMAP" id="MF_01082">
    <property type="entry name" value="TruD"/>
    <property type="match status" value="1"/>
</dbReference>
<comment type="function">
    <text evidence="4">Responsible for synthesis of pseudouridine from uracil-13 in transfer RNAs.</text>
</comment>
<dbReference type="STRING" id="84531.LA76x_3699"/>
<dbReference type="Gene3D" id="3.30.2340.10">
    <property type="entry name" value="TruD, insertion domain"/>
    <property type="match status" value="1"/>
</dbReference>
<evidence type="ECO:0000313" key="6">
    <source>
        <dbReference type="EMBL" id="ALN81821.1"/>
    </source>
</evidence>
<evidence type="ECO:0000256" key="1">
    <source>
        <dbReference type="ARBA" id="ARBA00007953"/>
    </source>
</evidence>
<feature type="active site" description="Nucleophile" evidence="4">
    <location>
        <position position="93"/>
    </location>
</feature>
<keyword evidence="3 4" id="KW-0413">Isomerase</keyword>
<accession>A0A0S2FEC0</accession>
<gene>
    <name evidence="4" type="primary">truD</name>
    <name evidence="6" type="ORF">LA76x_3699</name>
</gene>
<sequence>MSEDSQDGMAPVGAAQDAALARAHGAAVLSARIRTSSEDFRVEELPGFAASGSGEHLLLTVEKRGMNTAFAAKRIAAWAGIGEVGIGYAGLKDRHAVTVQRFSVHLPKRIAPDLGGLQDDELRVLDSQWHAKKLPRGALAGNRFVLTLREIEGEREAIDARLAHIAARGVPNYFGEQRFGRDGDNVVNALAMFAGRRVRREQRSLLLSAARSELFNRVLAVRVADGSWDGLRDGASLAGEVWALAGSRSVFGPEAWSETLAQRLAAFDIHPSGPLWGRGELRSTDEVRALELAALEGEQALALRAGLEAAGLDQERRALRLRPDGLAWRWLDDGALEVSFALPAGAYATVVLAELGEIRSGAA</sequence>
<keyword evidence="7" id="KW-1185">Reference proteome</keyword>